<dbReference type="InterPro" id="IPR018530">
    <property type="entry name" value="SiaC"/>
</dbReference>
<dbReference type="EMBL" id="LIIK01000015">
    <property type="protein sequence ID" value="KQM08995.1"/>
    <property type="molecule type" value="Genomic_DNA"/>
</dbReference>
<feature type="compositionally biased region" description="Polar residues" evidence="1">
    <location>
        <begin position="130"/>
        <end position="140"/>
    </location>
</feature>
<keyword evidence="4" id="KW-1185">Reference proteome</keyword>
<dbReference type="Proteomes" id="UP000054172">
    <property type="component" value="Unassembled WGS sequence"/>
</dbReference>
<feature type="domain" description="SiaC family regulatory phosphoprotein" evidence="2">
    <location>
        <begin position="7"/>
        <end position="123"/>
    </location>
</feature>
<dbReference type="PATRIC" id="fig|1702214.3.peg.1561"/>
<name>A0A0Q4AY58_9BACT</name>
<evidence type="ECO:0000256" key="1">
    <source>
        <dbReference type="SAM" id="MobiDB-lite"/>
    </source>
</evidence>
<evidence type="ECO:0000313" key="4">
    <source>
        <dbReference type="Proteomes" id="UP000054172"/>
    </source>
</evidence>
<organism evidence="3 4">
    <name type="scientific">Candidatus [Bacteroides] periocalifornicus</name>
    <dbReference type="NCBI Taxonomy" id="1702214"/>
    <lineage>
        <taxon>Bacteria</taxon>
        <taxon>Pseudomonadati</taxon>
        <taxon>Bacteroidota</taxon>
    </lineage>
</organism>
<protein>
    <recommendedName>
        <fullName evidence="2">SiaC family regulatory phosphoprotein domain-containing protein</fullName>
    </recommendedName>
</protein>
<evidence type="ECO:0000259" key="2">
    <source>
        <dbReference type="Pfam" id="PF09345"/>
    </source>
</evidence>
<dbReference type="AlphaFoldDB" id="A0A0Q4AY58"/>
<dbReference type="Pfam" id="PF09345">
    <property type="entry name" value="SiaC"/>
    <property type="match status" value="1"/>
</dbReference>
<dbReference type="STRING" id="1702214.AL399_04205"/>
<proteinExistence type="predicted"/>
<feature type="region of interest" description="Disordered" evidence="1">
    <location>
        <begin position="124"/>
        <end position="149"/>
    </location>
</feature>
<accession>A0A0Q4AY58</accession>
<comment type="caution">
    <text evidence="3">The sequence shown here is derived from an EMBL/GenBank/DDBJ whole genome shotgun (WGS) entry which is preliminary data.</text>
</comment>
<evidence type="ECO:0000313" key="3">
    <source>
        <dbReference type="EMBL" id="KQM08995.1"/>
    </source>
</evidence>
<sequence>MQTIELKATQSTPYVLLNNDGRLYLRGRSYMEDAEQFYHPILDWVSTFLQSVPAKASLTLEIEHFNSRSVRQLLRLLSLLDDYAHLHPGACTVVWEWVKGNEDQLTDGQMFQEMLPELRIQMRERENPSEEGQSMNSINGSAGRPEEEG</sequence>
<reference evidence="3" key="1">
    <citation type="submission" date="2015-08" db="EMBL/GenBank/DDBJ databases">
        <title>Candidatus Bacteriodes Periocalifornicus.</title>
        <authorList>
            <person name="McLean J.S."/>
            <person name="Kelley S."/>
        </authorList>
    </citation>
    <scope>NUCLEOTIDE SEQUENCE [LARGE SCALE GENOMIC DNA]</scope>
    <source>
        <strain evidence="3">12B</strain>
    </source>
</reference>
<gene>
    <name evidence="3" type="ORF">AL399_04205</name>
</gene>